<dbReference type="InterPro" id="IPR004365">
    <property type="entry name" value="NA-bd_OB_tRNA"/>
</dbReference>
<dbReference type="EnsemblBacteria" id="AAM04350">
    <property type="protein sequence ID" value="AAM04350"/>
    <property type="gene ID" value="MA_0917"/>
</dbReference>
<dbReference type="InterPro" id="IPR038763">
    <property type="entry name" value="DHH_sf"/>
</dbReference>
<accession>Q8TS87</accession>
<dbReference type="CDD" id="cd04473">
    <property type="entry name" value="S1_RecJ_like"/>
    <property type="match status" value="1"/>
</dbReference>
<evidence type="ECO:0000313" key="4">
    <source>
        <dbReference type="EMBL" id="AAM04350.1"/>
    </source>
</evidence>
<dbReference type="GO" id="GO:0051082">
    <property type="term" value="F:unfolded protein binding"/>
    <property type="evidence" value="ECO:0007669"/>
    <property type="project" value="InterPro"/>
</dbReference>
<keyword evidence="5" id="KW-1185">Reference proteome</keyword>
<dbReference type="Gene3D" id="3.90.1640.30">
    <property type="match status" value="1"/>
</dbReference>
<name>Q8TS87_METAC</name>
<dbReference type="SUPFAM" id="SSF64182">
    <property type="entry name" value="DHH phosphoesterases"/>
    <property type="match status" value="1"/>
</dbReference>
<dbReference type="Gene3D" id="2.40.50.140">
    <property type="entry name" value="Nucleic acid-binding proteins"/>
    <property type="match status" value="2"/>
</dbReference>
<dbReference type="InterPro" id="IPR036410">
    <property type="entry name" value="HSP_DnaJ_Cys-rich_dom_sf"/>
</dbReference>
<dbReference type="CDD" id="cd04487">
    <property type="entry name" value="RecJ_OBF2_like"/>
    <property type="match status" value="1"/>
</dbReference>
<reference evidence="4 5" key="1">
    <citation type="journal article" date="2002" name="Genome Res.">
        <title>The genome of Methanosarcina acetivorans reveals extensive metabolic and physiological diversity.</title>
        <authorList>
            <person name="Galagan J.E."/>
            <person name="Nusbaum C."/>
            <person name="Roy A."/>
            <person name="Endrizzi M.G."/>
            <person name="Macdonald P."/>
            <person name="FitzHugh W."/>
            <person name="Calvo S."/>
            <person name="Engels R."/>
            <person name="Smirnov S."/>
            <person name="Atnoor D."/>
            <person name="Brown A."/>
            <person name="Allen N."/>
            <person name="Naylor J."/>
            <person name="Stange-Thomann N."/>
            <person name="DeArellano K."/>
            <person name="Johnson R."/>
            <person name="Linton L."/>
            <person name="McEwan P."/>
            <person name="McKernan K."/>
            <person name="Talamas J."/>
            <person name="Tirrell A."/>
            <person name="Ye W."/>
            <person name="Zimmer A."/>
            <person name="Barber R.D."/>
            <person name="Cann I."/>
            <person name="Graham D.E."/>
            <person name="Grahame D.A."/>
            <person name="Guss A."/>
            <person name="Hedderich R."/>
            <person name="Ingram-Smith C."/>
            <person name="Kuettner C.H."/>
            <person name="Krzycki J.A."/>
            <person name="Leigh J.A."/>
            <person name="Li W."/>
            <person name="Liu J."/>
            <person name="Mukhopadhyay B."/>
            <person name="Reeve J.N."/>
            <person name="Smith K."/>
            <person name="Springer T.A."/>
            <person name="Umayam L.A."/>
            <person name="White O."/>
            <person name="White R.H."/>
            <person name="de Macario E.C."/>
            <person name="Ferry J.G."/>
            <person name="Jarrell K.F."/>
            <person name="Jing H."/>
            <person name="Macario A.J.L."/>
            <person name="Paulsen I."/>
            <person name="Pritchett M."/>
            <person name="Sowers K.R."/>
            <person name="Swanson R.V."/>
            <person name="Zinder S.H."/>
            <person name="Lander E."/>
            <person name="Metcalf W.W."/>
            <person name="Birren B."/>
        </authorList>
    </citation>
    <scope>NUCLEOTIDE SEQUENCE [LARGE SCALE GENOMIC DNA]</scope>
    <source>
        <strain evidence="5">ATCC 35395 / DSM 2834 / JCM 12185 / C2A</strain>
    </source>
</reference>
<keyword evidence="1" id="KW-0863">Zinc-finger</keyword>
<evidence type="ECO:0000256" key="1">
    <source>
        <dbReference type="PROSITE-ProRule" id="PRU00546"/>
    </source>
</evidence>
<sequence length="714" mass="78209">MLILMSKECPDCHGRGYEVISTEVCPLCKGKGKSKSVDFMKISEKDIDSFLKNGAVCEKCKGKGSVEVTRPCEACEGLGKIYTCKICGVRIHDPQEAEEEICSSCARSQHVYALDESCDLKDVEAGKLYHGIVSSIASFGVFVDLNPHVRGLMHSSNVGVPPEVGEALIVLVKSIKAGGKLDLIPKTLTKYETIELEKELPLKDSSEIDTSMKGRLIRIEGEVIQVKQTSGPTIFTISDEGGFIPCAAFESAGKRSYPHIDVGMIVSITGEVTPRDEQVQIEVMSMKLLTGEKEAAVKFRVEKVIEEKAAPADIPFLVESAIMERLKPRMLHVAKEIKKAIFHSTPIILRHHADADGITSAIAIERAILPLITEIGGADAEYYFYKRAPSKAPFYELADVTRDISFALEDYARHGQKMPLVILVDNGSTEEDVPSMRQAKVYGINMLVVDHHHPDDIVDQYLIGHANPAHVGGDFGVTAGMLCAEIARMINPGISDTIKHLPAVSAVGDRSEAPEAGRYISLVSDRYTLGELKDMALALDYEQFWLKFSSGKGLIDDILDLGDHKVHKNLVSLLCEQANTMIKEQLETCLFNVKSQKLANGAIMNVIDVENYAQKFTFPPPGKTSGEMHDVLCKRNPDKPVVTIGYGPDFAVIRSKGVLMNIPRIVRELHEEMKGAGVSGGGHLVVGSIKFVEGMRTEVLSRLAEKIASTEVEY</sequence>
<evidence type="ECO:0000313" key="5">
    <source>
        <dbReference type="Proteomes" id="UP000002487"/>
    </source>
</evidence>
<proteinExistence type="predicted"/>
<dbReference type="PROSITE" id="PS51188">
    <property type="entry name" value="ZF_CR"/>
    <property type="match status" value="1"/>
</dbReference>
<dbReference type="SMART" id="SM00316">
    <property type="entry name" value="S1"/>
    <property type="match status" value="1"/>
</dbReference>
<gene>
    <name evidence="4" type="ordered locus">MA_0917</name>
</gene>
<evidence type="ECO:0000259" key="3">
    <source>
        <dbReference type="PROSITE" id="PS51188"/>
    </source>
</evidence>
<dbReference type="InterPro" id="IPR001667">
    <property type="entry name" value="DDH_dom"/>
</dbReference>
<feature type="domain" description="S1 motif" evidence="2">
    <location>
        <begin position="126"/>
        <end position="186"/>
    </location>
</feature>
<dbReference type="CDD" id="cd10719">
    <property type="entry name" value="DnaJ_zf"/>
    <property type="match status" value="1"/>
</dbReference>
<keyword evidence="1" id="KW-0479">Metal-binding</keyword>
<feature type="domain" description="CR-type" evidence="3">
    <location>
        <begin position="1"/>
        <end position="84"/>
    </location>
</feature>
<dbReference type="HOGENOM" id="CLU_018957_0_0_2"/>
<dbReference type="Proteomes" id="UP000002487">
    <property type="component" value="Chromosome"/>
</dbReference>
<dbReference type="SUPFAM" id="SSF57938">
    <property type="entry name" value="DnaJ/Hsp40 cysteine-rich domain"/>
    <property type="match status" value="1"/>
</dbReference>
<dbReference type="FunCoup" id="Q8TS87">
    <property type="interactions" value="2"/>
</dbReference>
<protein>
    <recommendedName>
        <fullName evidence="6">S1 motif domain-containing protein</fullName>
    </recommendedName>
</protein>
<dbReference type="AlphaFoldDB" id="Q8TS87"/>
<dbReference type="Pfam" id="PF01368">
    <property type="entry name" value="DHH"/>
    <property type="match status" value="1"/>
</dbReference>
<dbReference type="Gene3D" id="2.10.230.10">
    <property type="entry name" value="Heat shock protein DnaJ, cysteine-rich domain"/>
    <property type="match status" value="1"/>
</dbReference>
<dbReference type="InterPro" id="IPR001305">
    <property type="entry name" value="HSP_DnaJ_Cys-rich_dom"/>
</dbReference>
<dbReference type="EMBL" id="AE010299">
    <property type="protein sequence ID" value="AAM04350.1"/>
    <property type="molecule type" value="Genomic_DNA"/>
</dbReference>
<dbReference type="PROSITE" id="PS50126">
    <property type="entry name" value="S1"/>
    <property type="match status" value="1"/>
</dbReference>
<dbReference type="InterPro" id="IPR003029">
    <property type="entry name" value="S1_domain"/>
</dbReference>
<dbReference type="PhylomeDB" id="Q8TS87"/>
<dbReference type="GO" id="GO:0003676">
    <property type="term" value="F:nucleic acid binding"/>
    <property type="evidence" value="ECO:0007669"/>
    <property type="project" value="InterPro"/>
</dbReference>
<dbReference type="InParanoid" id="Q8TS87"/>
<keyword evidence="1" id="KW-0862">Zinc</keyword>
<dbReference type="STRING" id="188937.MA_0917"/>
<evidence type="ECO:0008006" key="6">
    <source>
        <dbReference type="Google" id="ProtNLM"/>
    </source>
</evidence>
<dbReference type="KEGG" id="mac:MA_0917"/>
<dbReference type="GO" id="GO:0008270">
    <property type="term" value="F:zinc ion binding"/>
    <property type="evidence" value="ECO:0007669"/>
    <property type="project" value="UniProtKB-KW"/>
</dbReference>
<dbReference type="GO" id="GO:0031072">
    <property type="term" value="F:heat shock protein binding"/>
    <property type="evidence" value="ECO:0007669"/>
    <property type="project" value="InterPro"/>
</dbReference>
<evidence type="ECO:0000259" key="2">
    <source>
        <dbReference type="PROSITE" id="PS50126"/>
    </source>
</evidence>
<feature type="zinc finger region" description="CR-type" evidence="1">
    <location>
        <begin position="1"/>
        <end position="84"/>
    </location>
</feature>
<dbReference type="InterPro" id="IPR012340">
    <property type="entry name" value="NA-bd_OB-fold"/>
</dbReference>
<organism evidence="4 5">
    <name type="scientific">Methanosarcina acetivorans (strain ATCC 35395 / DSM 2834 / JCM 12185 / C2A)</name>
    <dbReference type="NCBI Taxonomy" id="188937"/>
    <lineage>
        <taxon>Archaea</taxon>
        <taxon>Methanobacteriati</taxon>
        <taxon>Methanobacteriota</taxon>
        <taxon>Stenosarchaea group</taxon>
        <taxon>Methanomicrobia</taxon>
        <taxon>Methanosarcinales</taxon>
        <taxon>Methanosarcinaceae</taxon>
        <taxon>Methanosarcina</taxon>
    </lineage>
</organism>
<dbReference type="Pfam" id="PF01336">
    <property type="entry name" value="tRNA_anti-codon"/>
    <property type="match status" value="1"/>
</dbReference>
<dbReference type="SUPFAM" id="SSF50249">
    <property type="entry name" value="Nucleic acid-binding proteins"/>
    <property type="match status" value="2"/>
</dbReference>